<keyword evidence="3" id="KW-1185">Reference proteome</keyword>
<reference evidence="2" key="1">
    <citation type="submission" date="2018-12" db="EMBL/GenBank/DDBJ databases">
        <authorList>
            <person name="Syme R.A."/>
            <person name="Farfan-Caceres L."/>
            <person name="Lichtenzveig J."/>
        </authorList>
    </citation>
    <scope>NUCLEOTIDE SEQUENCE</scope>
    <source>
        <strain evidence="2">Al4</strain>
    </source>
</reference>
<evidence type="ECO:0000313" key="3">
    <source>
        <dbReference type="Proteomes" id="UP000651452"/>
    </source>
</evidence>
<proteinExistence type="predicted"/>
<evidence type="ECO:0000313" key="2">
    <source>
        <dbReference type="EMBL" id="KAF9699285.1"/>
    </source>
</evidence>
<name>A0A8H7J726_9PLEO</name>
<protein>
    <submittedName>
        <fullName evidence="2">Uncharacterized protein</fullName>
    </submittedName>
</protein>
<evidence type="ECO:0000256" key="1">
    <source>
        <dbReference type="SAM" id="SignalP"/>
    </source>
</evidence>
<dbReference type="AlphaFoldDB" id="A0A8H7J726"/>
<sequence length="187" mass="20655">MRLNALSTLSLLLPLALSNPTLEASHANPLQLRSPINTVPAAPSPTSPYFMLTGFEAFVSSPAYPTMHSRAVFTLTLVHPVLAQGWSTLCKITTASDLCDTDDFFPCQPVKGEENVDERLSFRFSTDVGSVEIMRSWTYNEMHLKTMAREDGNWDESVPGGNVTVSAYGKLYQGSTEWEFAWKETVG</sequence>
<keyword evidence="1" id="KW-0732">Signal</keyword>
<gene>
    <name evidence="2" type="ORF">EKO04_003254</name>
</gene>
<dbReference type="Proteomes" id="UP000651452">
    <property type="component" value="Unassembled WGS sequence"/>
</dbReference>
<feature type="chain" id="PRO_5034117421" evidence="1">
    <location>
        <begin position="19"/>
        <end position="187"/>
    </location>
</feature>
<dbReference type="OrthoDB" id="3795523at2759"/>
<organism evidence="2 3">
    <name type="scientific">Ascochyta lentis</name>
    <dbReference type="NCBI Taxonomy" id="205686"/>
    <lineage>
        <taxon>Eukaryota</taxon>
        <taxon>Fungi</taxon>
        <taxon>Dikarya</taxon>
        <taxon>Ascomycota</taxon>
        <taxon>Pezizomycotina</taxon>
        <taxon>Dothideomycetes</taxon>
        <taxon>Pleosporomycetidae</taxon>
        <taxon>Pleosporales</taxon>
        <taxon>Pleosporineae</taxon>
        <taxon>Didymellaceae</taxon>
        <taxon>Ascochyta</taxon>
    </lineage>
</organism>
<accession>A0A8H7J726</accession>
<comment type="caution">
    <text evidence="2">The sequence shown here is derived from an EMBL/GenBank/DDBJ whole genome shotgun (WGS) entry which is preliminary data.</text>
</comment>
<reference evidence="2" key="2">
    <citation type="submission" date="2020-09" db="EMBL/GenBank/DDBJ databases">
        <title>Reference genome assembly for Australian Ascochyta lentis isolate Al4.</title>
        <authorList>
            <person name="Lee R.C."/>
            <person name="Farfan-Caceres L.M."/>
            <person name="Debler J.W."/>
            <person name="Williams A.H."/>
            <person name="Henares B.M."/>
        </authorList>
    </citation>
    <scope>NUCLEOTIDE SEQUENCE</scope>
    <source>
        <strain evidence="2">Al4</strain>
    </source>
</reference>
<feature type="signal peptide" evidence="1">
    <location>
        <begin position="1"/>
        <end position="18"/>
    </location>
</feature>
<dbReference type="EMBL" id="RZGK01000005">
    <property type="protein sequence ID" value="KAF9699285.1"/>
    <property type="molecule type" value="Genomic_DNA"/>
</dbReference>